<proteinExistence type="predicted"/>
<dbReference type="PRINTS" id="PR00109">
    <property type="entry name" value="TYRKINASE"/>
</dbReference>
<sequence>MGKKSNSRIKTYANYQCSKCSKKRKSIGNSQLCRRCYAMKKLTVKSGNLDIDNFIKRTQSSKNTSIGGHFLEWEPYDNFENIEYIGKGGFSQIYKATWKKNSGISFNGDIHRSETKVVLKVLNNSQNMDKEFLKELEHTFQFDTKFRNQIIRCFGVTQDPKTSNFAFILEYAHYGDLHNFLYENFEEFSWKIKNQYLNSIIEGIKEIHEKKIIHRDLHSGNILVTKHSSGVFDRVIISDLGFSQPATIDSNLTRKSQIYGIISYMAPELFKNQPYSYASDIYSLGMIMWQLTSGHKPFHDQEYGPKLILNILDGKRPKITDDTPESWANVMKRCWHFDPSQRPKIEEIWALTRKFKVYNRDNEDYIKKKHQDSWLEIEKAEKKRLEMIESKKPFVKNPGYEHPNSRYYSTSLNSMLESINSTITDPFSNDHFDIMDSNKKNEKSKSSMQIKLCFATYPNALYLIHNQIVRIDSDVGVILKCESGQHVYGWVVATYNSDP</sequence>
<dbReference type="AlphaFoldDB" id="A0A397HNR7"/>
<dbReference type="InterPro" id="IPR011009">
    <property type="entry name" value="Kinase-like_dom_sf"/>
</dbReference>
<dbReference type="Gene3D" id="1.10.510.10">
    <property type="entry name" value="Transferase(Phosphotransferase) domain 1"/>
    <property type="match status" value="1"/>
</dbReference>
<accession>A0A397HNR7</accession>
<reference evidence="2 3" key="1">
    <citation type="submission" date="2018-08" db="EMBL/GenBank/DDBJ databases">
        <title>Genome and evolution of the arbuscular mycorrhizal fungus Diversispora epigaea (formerly Glomus versiforme) and its bacterial endosymbionts.</title>
        <authorList>
            <person name="Sun X."/>
            <person name="Fei Z."/>
            <person name="Harrison M."/>
        </authorList>
    </citation>
    <scope>NUCLEOTIDE SEQUENCE [LARGE SCALE GENOMIC DNA]</scope>
    <source>
        <strain evidence="2 3">IT104</strain>
    </source>
</reference>
<dbReference type="PANTHER" id="PTHR44329:SF6">
    <property type="entry name" value="RECEPTOR-INTERACTING SERINE_THREONINE-PROTEIN KINASE 1"/>
    <property type="match status" value="1"/>
</dbReference>
<dbReference type="STRING" id="1348612.A0A397HNR7"/>
<protein>
    <recommendedName>
        <fullName evidence="1">Protein kinase domain-containing protein</fullName>
    </recommendedName>
</protein>
<dbReference type="GO" id="GO:0004674">
    <property type="term" value="F:protein serine/threonine kinase activity"/>
    <property type="evidence" value="ECO:0007669"/>
    <property type="project" value="TreeGrafter"/>
</dbReference>
<dbReference type="InterPro" id="IPR001245">
    <property type="entry name" value="Ser-Thr/Tyr_kinase_cat_dom"/>
</dbReference>
<dbReference type="InterPro" id="IPR000719">
    <property type="entry name" value="Prot_kinase_dom"/>
</dbReference>
<dbReference type="PANTHER" id="PTHR44329">
    <property type="entry name" value="SERINE/THREONINE-PROTEIN KINASE TNNI3K-RELATED"/>
    <property type="match status" value="1"/>
</dbReference>
<dbReference type="OrthoDB" id="266718at2759"/>
<organism evidence="2 3">
    <name type="scientific">Diversispora epigaea</name>
    <dbReference type="NCBI Taxonomy" id="1348612"/>
    <lineage>
        <taxon>Eukaryota</taxon>
        <taxon>Fungi</taxon>
        <taxon>Fungi incertae sedis</taxon>
        <taxon>Mucoromycota</taxon>
        <taxon>Glomeromycotina</taxon>
        <taxon>Glomeromycetes</taxon>
        <taxon>Diversisporales</taxon>
        <taxon>Diversisporaceae</taxon>
        <taxon>Diversispora</taxon>
    </lineage>
</organism>
<dbReference type="Proteomes" id="UP000266861">
    <property type="component" value="Unassembled WGS sequence"/>
</dbReference>
<gene>
    <name evidence="2" type="ORF">Glove_320g45</name>
</gene>
<feature type="domain" description="Protein kinase" evidence="1">
    <location>
        <begin position="79"/>
        <end position="356"/>
    </location>
</feature>
<dbReference type="PROSITE" id="PS50011">
    <property type="entry name" value="PROTEIN_KINASE_DOM"/>
    <property type="match status" value="1"/>
</dbReference>
<evidence type="ECO:0000313" key="2">
    <source>
        <dbReference type="EMBL" id="RHZ64799.1"/>
    </source>
</evidence>
<evidence type="ECO:0000259" key="1">
    <source>
        <dbReference type="PROSITE" id="PS50011"/>
    </source>
</evidence>
<dbReference type="InterPro" id="IPR051681">
    <property type="entry name" value="Ser/Thr_Kinases-Pseudokinases"/>
</dbReference>
<dbReference type="EMBL" id="PQFF01000292">
    <property type="protein sequence ID" value="RHZ64799.1"/>
    <property type="molecule type" value="Genomic_DNA"/>
</dbReference>
<dbReference type="SUPFAM" id="SSF56112">
    <property type="entry name" value="Protein kinase-like (PK-like)"/>
    <property type="match status" value="1"/>
</dbReference>
<name>A0A397HNR7_9GLOM</name>
<comment type="caution">
    <text evidence="2">The sequence shown here is derived from an EMBL/GenBank/DDBJ whole genome shotgun (WGS) entry which is preliminary data.</text>
</comment>
<dbReference type="GO" id="GO:0005524">
    <property type="term" value="F:ATP binding"/>
    <property type="evidence" value="ECO:0007669"/>
    <property type="project" value="InterPro"/>
</dbReference>
<dbReference type="Pfam" id="PF07714">
    <property type="entry name" value="PK_Tyr_Ser-Thr"/>
    <property type="match status" value="1"/>
</dbReference>
<keyword evidence="3" id="KW-1185">Reference proteome</keyword>
<evidence type="ECO:0000313" key="3">
    <source>
        <dbReference type="Proteomes" id="UP000266861"/>
    </source>
</evidence>